<dbReference type="STRING" id="362413.RC62_3706"/>
<sequence>MQYGIRNIFSRTIIIMMLFFVCLPCTAKREIKLVLDIPINELKNNTNNDQSVVCFTAIDKTAKKTLGSLHDHDLKNYPSRFTVFQHPRFTLKIPITSIWEKKSFKIIPVYLLHEQYLI</sequence>
<dbReference type="RefSeq" id="WP_055092768.1">
    <property type="nucleotide sequence ID" value="NZ_JRLF01000006.1"/>
</dbReference>
<name>A0A0Q0X2Q0_9FLAO</name>
<organism evidence="1 2">
    <name type="scientific">Flavobacterium aquidurense</name>
    <dbReference type="NCBI Taxonomy" id="362413"/>
    <lineage>
        <taxon>Bacteria</taxon>
        <taxon>Pseudomonadati</taxon>
        <taxon>Bacteroidota</taxon>
        <taxon>Flavobacteriia</taxon>
        <taxon>Flavobacteriales</taxon>
        <taxon>Flavobacteriaceae</taxon>
        <taxon>Flavobacterium</taxon>
    </lineage>
</organism>
<accession>A0A0Q0X2Q0</accession>
<comment type="caution">
    <text evidence="1">The sequence shown here is derived from an EMBL/GenBank/DDBJ whole genome shotgun (WGS) entry which is preliminary data.</text>
</comment>
<proteinExistence type="predicted"/>
<dbReference type="Proteomes" id="UP000050443">
    <property type="component" value="Unassembled WGS sequence"/>
</dbReference>
<gene>
    <name evidence="1" type="ORF">RC62_3706</name>
</gene>
<dbReference type="AlphaFoldDB" id="A0A0Q0X2Q0"/>
<evidence type="ECO:0000313" key="1">
    <source>
        <dbReference type="EMBL" id="KQB42699.1"/>
    </source>
</evidence>
<dbReference type="EMBL" id="JRLF01000006">
    <property type="protein sequence ID" value="KQB42699.1"/>
    <property type="molecule type" value="Genomic_DNA"/>
</dbReference>
<reference evidence="1 2" key="1">
    <citation type="submission" date="2014-09" db="EMBL/GenBank/DDBJ databases">
        <title>Genome sequence of Flavobacterium aquidurense RC62.</title>
        <authorList>
            <person name="Kim J.F."/>
            <person name="Kwak M.-J."/>
        </authorList>
    </citation>
    <scope>NUCLEOTIDE SEQUENCE [LARGE SCALE GENOMIC DNA]</scope>
    <source>
        <strain evidence="1 2">RC62</strain>
    </source>
</reference>
<evidence type="ECO:0000313" key="2">
    <source>
        <dbReference type="Proteomes" id="UP000050443"/>
    </source>
</evidence>
<dbReference type="PATRIC" id="fig|362413.3.peg.3631"/>
<protein>
    <submittedName>
        <fullName evidence="1">Uncharacterized protein</fullName>
    </submittedName>
</protein>
<dbReference type="OrthoDB" id="1363049at2"/>